<dbReference type="InterPro" id="IPR001453">
    <property type="entry name" value="MoaB/Mog_dom"/>
</dbReference>
<dbReference type="Gene3D" id="2.40.340.10">
    <property type="entry name" value="MoeA, C-terminal, domain IV"/>
    <property type="match status" value="1"/>
</dbReference>
<dbReference type="Gene3D" id="3.90.105.10">
    <property type="entry name" value="Molybdopterin biosynthesis moea protein, domain 2"/>
    <property type="match status" value="1"/>
</dbReference>
<keyword evidence="5" id="KW-1185">Reference proteome</keyword>
<dbReference type="RefSeq" id="WP_268922841.1">
    <property type="nucleotide sequence ID" value="NZ_JAPTGC010000005.1"/>
</dbReference>
<dbReference type="InterPro" id="IPR005110">
    <property type="entry name" value="MoeA_linker/N"/>
</dbReference>
<dbReference type="Pfam" id="PF00994">
    <property type="entry name" value="MoCF_biosynth"/>
    <property type="match status" value="1"/>
</dbReference>
<proteinExistence type="predicted"/>
<evidence type="ECO:0000259" key="3">
    <source>
        <dbReference type="SMART" id="SM00852"/>
    </source>
</evidence>
<dbReference type="CDD" id="cd00887">
    <property type="entry name" value="MoeA"/>
    <property type="match status" value="1"/>
</dbReference>
<dbReference type="EMBL" id="JAPTGC010000005">
    <property type="protein sequence ID" value="MCZ0862584.1"/>
    <property type="molecule type" value="Genomic_DNA"/>
</dbReference>
<gene>
    <name evidence="4" type="ORF">O0S09_04840</name>
</gene>
<evidence type="ECO:0000313" key="4">
    <source>
        <dbReference type="EMBL" id="MCZ0862584.1"/>
    </source>
</evidence>
<evidence type="ECO:0000313" key="5">
    <source>
        <dbReference type="Proteomes" id="UP001141336"/>
    </source>
</evidence>
<dbReference type="Pfam" id="PF03454">
    <property type="entry name" value="MoeA_C"/>
    <property type="match status" value="1"/>
</dbReference>
<feature type="domain" description="MoaB/Mog" evidence="3">
    <location>
        <begin position="184"/>
        <end position="321"/>
    </location>
</feature>
<keyword evidence="2" id="KW-0501">Molybdenum cofactor biosynthesis</keyword>
<dbReference type="SUPFAM" id="SSF53218">
    <property type="entry name" value="Molybdenum cofactor biosynthesis proteins"/>
    <property type="match status" value="1"/>
</dbReference>
<dbReference type="InterPro" id="IPR038987">
    <property type="entry name" value="MoeA-like"/>
</dbReference>
<dbReference type="Gene3D" id="3.40.980.10">
    <property type="entry name" value="MoaB/Mog-like domain"/>
    <property type="match status" value="1"/>
</dbReference>
<dbReference type="PANTHER" id="PTHR10192:SF5">
    <property type="entry name" value="GEPHYRIN"/>
    <property type="match status" value="1"/>
</dbReference>
<dbReference type="SMART" id="SM00852">
    <property type="entry name" value="MoCF_biosynth"/>
    <property type="match status" value="1"/>
</dbReference>
<dbReference type="InterPro" id="IPR036425">
    <property type="entry name" value="MoaB/Mog-like_dom_sf"/>
</dbReference>
<reference evidence="4" key="1">
    <citation type="submission" date="2022-12" db="EMBL/GenBank/DDBJ databases">
        <title>Isolation and characterisation of novel Methanocorpusculum spp. from native Australian herbivores indicates the genus is ancestrally host-associated.</title>
        <authorList>
            <person name="Volmer J.G."/>
            <person name="Soo R.M."/>
            <person name="Evans P.N."/>
            <person name="Hoedt E.C."/>
            <person name="Astorga Alsina A.L."/>
            <person name="Woodcroft B.J."/>
            <person name="Tyson G.W."/>
            <person name="Hugenholtz P."/>
            <person name="Morrison M."/>
        </authorList>
    </citation>
    <scope>NUCLEOTIDE SEQUENCE</scope>
    <source>
        <strain evidence="4">CW153</strain>
    </source>
</reference>
<dbReference type="NCBIfam" id="TIGR00177">
    <property type="entry name" value="molyb_syn"/>
    <property type="match status" value="1"/>
</dbReference>
<accession>A0ABT4ILF0</accession>
<dbReference type="Gene3D" id="2.170.190.11">
    <property type="entry name" value="Molybdopterin biosynthesis moea protein, domain 3"/>
    <property type="match status" value="1"/>
</dbReference>
<comment type="caution">
    <text evidence="4">The sequence shown here is derived from an EMBL/GenBank/DDBJ whole genome shotgun (WGS) entry which is preliminary data.</text>
</comment>
<organism evidence="4 5">
    <name type="scientific">Methanocorpusculum vombati</name>
    <dbReference type="NCBI Taxonomy" id="3002864"/>
    <lineage>
        <taxon>Archaea</taxon>
        <taxon>Methanobacteriati</taxon>
        <taxon>Methanobacteriota</taxon>
        <taxon>Stenosarchaea group</taxon>
        <taxon>Methanomicrobia</taxon>
        <taxon>Methanomicrobiales</taxon>
        <taxon>Methanocorpusculaceae</taxon>
        <taxon>Methanocorpusculum</taxon>
    </lineage>
</organism>
<dbReference type="PANTHER" id="PTHR10192">
    <property type="entry name" value="MOLYBDOPTERIN BIOSYNTHESIS PROTEIN"/>
    <property type="match status" value="1"/>
</dbReference>
<dbReference type="SUPFAM" id="SSF63867">
    <property type="entry name" value="MoeA C-terminal domain-like"/>
    <property type="match status" value="1"/>
</dbReference>
<name>A0ABT4ILF0_9EURY</name>
<dbReference type="SUPFAM" id="SSF63882">
    <property type="entry name" value="MoeA N-terminal region -like"/>
    <property type="match status" value="1"/>
</dbReference>
<dbReference type="InterPro" id="IPR036135">
    <property type="entry name" value="MoeA_linker/N_sf"/>
</dbReference>
<evidence type="ECO:0000256" key="2">
    <source>
        <dbReference type="ARBA" id="ARBA00023150"/>
    </source>
</evidence>
<comment type="pathway">
    <text evidence="1">Cofactor biosynthesis; molybdopterin biosynthesis.</text>
</comment>
<protein>
    <submittedName>
        <fullName evidence="4">Molybdopterin molybdotransferase MoeA</fullName>
    </submittedName>
</protein>
<dbReference type="Pfam" id="PF03453">
    <property type="entry name" value="MoeA_N"/>
    <property type="match status" value="1"/>
</dbReference>
<dbReference type="InterPro" id="IPR005111">
    <property type="entry name" value="MoeA_C_domain_IV"/>
</dbReference>
<dbReference type="InterPro" id="IPR036688">
    <property type="entry name" value="MoeA_C_domain_IV_sf"/>
</dbReference>
<sequence>MKFLQLVSSAEAEKILLDLAKPLPEELVPLAESSGRVLARRILSPENIPGFHRSVKDGYAVRSVDTLGAAEQKPKLLRLTGRILMGQNASGTLEEKTTKYIPTGGVMPEGADAVVMQESTELAGDMVLIKGPVNPGADVLRADEDFAKGEVVLEAGTKLTAQAAGVLAAFGVDPVPVVRRARVGVISTGNELVAPSEERGPGQVRDANSTLLVSFLYTAGAVPVFYGIVPDEAETLLPVLKAAAAECDLVIVSGGSSKDERDVTAGVIAELGRVHVHGISIAPGKPTIIGSIGTTPVIGLPGHPAATYMITTVFAGPLLRKMSGEIFSPRVVSAPLSMSFPSEKGREDLVRVRILPDGRAEPILGKSGLLNTLVRSDGYIRVPAGLDGCEAGEVAEVYLWQ</sequence>
<dbReference type="Proteomes" id="UP001141336">
    <property type="component" value="Unassembled WGS sequence"/>
</dbReference>
<dbReference type="NCBIfam" id="NF045515">
    <property type="entry name" value="Glp_gephyrin"/>
    <property type="match status" value="1"/>
</dbReference>
<evidence type="ECO:0000256" key="1">
    <source>
        <dbReference type="ARBA" id="ARBA00005046"/>
    </source>
</evidence>